<protein>
    <submittedName>
        <fullName evidence="2">SMI1/KNR4 family protein</fullName>
    </submittedName>
</protein>
<comment type="caution">
    <text evidence="2">The sequence shown here is derived from an EMBL/GenBank/DDBJ whole genome shotgun (WGS) entry which is preliminary data.</text>
</comment>
<dbReference type="Proteomes" id="UP000887320">
    <property type="component" value="Unassembled WGS sequence"/>
</dbReference>
<proteinExistence type="predicted"/>
<gene>
    <name evidence="2" type="ORF">KW868_05075</name>
</gene>
<dbReference type="PANTHER" id="PTHR47432:SF1">
    <property type="entry name" value="CELL WALL ASSEMBLY REGULATOR SMI1"/>
    <property type="match status" value="1"/>
</dbReference>
<dbReference type="SUPFAM" id="SSF160631">
    <property type="entry name" value="SMI1/KNR4-like"/>
    <property type="match status" value="1"/>
</dbReference>
<evidence type="ECO:0000313" key="3">
    <source>
        <dbReference type="Proteomes" id="UP000887320"/>
    </source>
</evidence>
<reference evidence="2" key="1">
    <citation type="submission" date="2021-07" db="EMBL/GenBank/DDBJ databases">
        <authorList>
            <person name="Fernandez M."/>
            <person name="Pereira P."/>
            <person name="Torres Tejerizo G.A."/>
            <person name="Gonzalez P."/>
            <person name="Agostini E."/>
        </authorList>
    </citation>
    <scope>NUCLEOTIDE SEQUENCE</scope>
    <source>
        <strain evidence="2">SFC 500-1A</strain>
    </source>
</reference>
<dbReference type="PANTHER" id="PTHR47432">
    <property type="entry name" value="CELL WALL ASSEMBLY REGULATOR SMI1"/>
    <property type="match status" value="1"/>
</dbReference>
<dbReference type="InterPro" id="IPR018958">
    <property type="entry name" value="Knr4/Smi1-like_dom"/>
</dbReference>
<dbReference type="Gene3D" id="3.40.1580.10">
    <property type="entry name" value="SMI1/KNR4-like"/>
    <property type="match status" value="1"/>
</dbReference>
<dbReference type="AlphaFoldDB" id="A0A8X8GNU3"/>
<feature type="domain" description="Knr4/Smi1-like" evidence="1">
    <location>
        <begin position="28"/>
        <end position="164"/>
    </location>
</feature>
<accession>A0A8X8GNU3</accession>
<dbReference type="Pfam" id="PF09346">
    <property type="entry name" value="SMI1_KNR4"/>
    <property type="match status" value="1"/>
</dbReference>
<dbReference type="SMART" id="SM00860">
    <property type="entry name" value="SMI1_KNR4"/>
    <property type="match status" value="1"/>
</dbReference>
<sequence length="211" mass="24270">MIQKQLENIQNWLVQHAAKIANQSLNPAASIADIEQFEQRLSKHLPDDFKQLYYWHNGMNEEENLGSLFYGMEFLSLTNIENKRADLADLVDELFVLQHADPQINPTNAHHRDWVQFAHDGGRTGLYVDLAPTAAGQIGQVIFIDHEYDVGILVANSITDLLQQFSDDLDNDLYQLNEDALEDENEFLESDTAIDLVNWHMSERWARPDFT</sequence>
<organism evidence="2 3">
    <name type="scientific">Acinetobacter guillouiae</name>
    <name type="common">Acinetobacter genomosp. 11</name>
    <dbReference type="NCBI Taxonomy" id="106649"/>
    <lineage>
        <taxon>Bacteria</taxon>
        <taxon>Pseudomonadati</taxon>
        <taxon>Pseudomonadota</taxon>
        <taxon>Gammaproteobacteria</taxon>
        <taxon>Moraxellales</taxon>
        <taxon>Moraxellaceae</taxon>
        <taxon>Acinetobacter</taxon>
    </lineage>
</organism>
<dbReference type="InterPro" id="IPR051873">
    <property type="entry name" value="KNR4/SMI1_regulator"/>
</dbReference>
<dbReference type="RefSeq" id="WP_234622861.1">
    <property type="nucleotide sequence ID" value="NZ_JAHWXT010000001.1"/>
</dbReference>
<dbReference type="EMBL" id="JAHWXT010000001">
    <property type="protein sequence ID" value="MCF0263841.1"/>
    <property type="molecule type" value="Genomic_DNA"/>
</dbReference>
<name>A0A8X8GNU3_ACIGI</name>
<evidence type="ECO:0000259" key="1">
    <source>
        <dbReference type="SMART" id="SM00860"/>
    </source>
</evidence>
<dbReference type="InterPro" id="IPR037883">
    <property type="entry name" value="Knr4/Smi1-like_sf"/>
</dbReference>
<evidence type="ECO:0000313" key="2">
    <source>
        <dbReference type="EMBL" id="MCF0263841.1"/>
    </source>
</evidence>